<comment type="similarity">
    <text evidence="1">Belongs to the CSN4 family.</text>
</comment>
<dbReference type="PANTHER" id="PTHR10855">
    <property type="entry name" value="26S PROTEASOME NON-ATPASE REGULATORY SUBUNIT 12/COP9 SIGNALOSOME COMPLEX SUBUNIT 4"/>
    <property type="match status" value="1"/>
</dbReference>
<dbReference type="InterPro" id="IPR036390">
    <property type="entry name" value="WH_DNA-bd_sf"/>
</dbReference>
<dbReference type="InterPro" id="IPR036388">
    <property type="entry name" value="WH-like_DNA-bd_sf"/>
</dbReference>
<dbReference type="SUPFAM" id="SSF46785">
    <property type="entry name" value="Winged helix' DNA-binding domain"/>
    <property type="match status" value="1"/>
</dbReference>
<evidence type="ECO:0000259" key="5">
    <source>
        <dbReference type="SMART" id="SM00088"/>
    </source>
</evidence>
<reference evidence="6" key="1">
    <citation type="submission" date="2021-01" db="EMBL/GenBank/DDBJ databases">
        <authorList>
            <person name="Corre E."/>
            <person name="Pelletier E."/>
            <person name="Niang G."/>
            <person name="Scheremetjew M."/>
            <person name="Finn R."/>
            <person name="Kale V."/>
            <person name="Holt S."/>
            <person name="Cochrane G."/>
            <person name="Meng A."/>
            <person name="Brown T."/>
            <person name="Cohen L."/>
        </authorList>
    </citation>
    <scope>NUCLEOTIDE SEQUENCE</scope>
    <source>
        <strain evidence="6">SoJaBio B1-5/56/2</strain>
    </source>
</reference>
<feature type="domain" description="PCI" evidence="5">
    <location>
        <begin position="325"/>
        <end position="407"/>
    </location>
</feature>
<sequence length="429" mass="48166">MSDFDDDDFGGVDVDDDDFGGVDVDDDDDFGGVDVDGDENMSSELNRSVSKEESKALFESLKGQFESLIKQKDDSGVVEFAQTHFLSDNPLLKKDLMSLLVRLVEGELSDSPEFVLSIGGKIIAIAGEQSTDEMHKLRRIVSKLQDEQGQWAEAARTLEGIDIKARTEEKLSVEVCRHFSNISNLYLQARMVKEAELAINQCSQYLPKPNPVFYTDTWAKLHNHLMDFTKAAICYLRLSQSADQGEMELSNTAVGYLEEAAICAILAPAGPHRLRILGTICKDERSDNLPFHSILKKAYSEKIIRQEEKIGFRAHLRDFQMVSVDGFDVLDKACIEHNILSAGNIYDNISFTELGLLLGVDKQKAEQSAARMIMENRMTGFLDQIEELLYFREPDQMNEWSANIFSACARVVNVVDFIALHHANEFKLG</sequence>
<dbReference type="SMART" id="SM00088">
    <property type="entry name" value="PINT"/>
    <property type="match status" value="1"/>
</dbReference>
<keyword evidence="3" id="KW-0736">Signalosome</keyword>
<name>A0A7S4KFR9_9EUKA</name>
<dbReference type="EMBL" id="HBKR01009340">
    <property type="protein sequence ID" value="CAE2293447.1"/>
    <property type="molecule type" value="Transcribed_RNA"/>
</dbReference>
<dbReference type="GO" id="GO:0008180">
    <property type="term" value="C:COP9 signalosome"/>
    <property type="evidence" value="ECO:0007669"/>
    <property type="project" value="UniProtKB-KW"/>
</dbReference>
<evidence type="ECO:0000256" key="3">
    <source>
        <dbReference type="ARBA" id="ARBA00022790"/>
    </source>
</evidence>
<dbReference type="GO" id="GO:0005829">
    <property type="term" value="C:cytosol"/>
    <property type="evidence" value="ECO:0007669"/>
    <property type="project" value="TreeGrafter"/>
</dbReference>
<organism evidence="6">
    <name type="scientific">Paramoeba aestuarina</name>
    <dbReference type="NCBI Taxonomy" id="180227"/>
    <lineage>
        <taxon>Eukaryota</taxon>
        <taxon>Amoebozoa</taxon>
        <taxon>Discosea</taxon>
        <taxon>Flabellinia</taxon>
        <taxon>Dactylopodida</taxon>
        <taxon>Paramoebidae</taxon>
        <taxon>Paramoeba</taxon>
    </lineage>
</organism>
<dbReference type="InterPro" id="IPR040134">
    <property type="entry name" value="PSMD12/CSN4"/>
</dbReference>
<protein>
    <recommendedName>
        <fullName evidence="2">COP9 signalosome complex subunit 4</fullName>
    </recommendedName>
</protein>
<accession>A0A7S4KFR9</accession>
<dbReference type="AlphaFoldDB" id="A0A7S4KFR9"/>
<evidence type="ECO:0000256" key="2">
    <source>
        <dbReference type="ARBA" id="ARBA00014881"/>
    </source>
</evidence>
<dbReference type="Pfam" id="PF01399">
    <property type="entry name" value="PCI"/>
    <property type="match status" value="1"/>
</dbReference>
<evidence type="ECO:0000256" key="4">
    <source>
        <dbReference type="SAM" id="MobiDB-lite"/>
    </source>
</evidence>
<proteinExistence type="inferred from homology"/>
<dbReference type="InterPro" id="IPR000717">
    <property type="entry name" value="PCI_dom"/>
</dbReference>
<gene>
    <name evidence="6" type="ORF">NAES01612_LOCUS6198</name>
</gene>
<evidence type="ECO:0000313" key="6">
    <source>
        <dbReference type="EMBL" id="CAE2293447.1"/>
    </source>
</evidence>
<feature type="compositionally biased region" description="Acidic residues" evidence="4">
    <location>
        <begin position="1"/>
        <end position="41"/>
    </location>
</feature>
<feature type="region of interest" description="Disordered" evidence="4">
    <location>
        <begin position="1"/>
        <end position="48"/>
    </location>
</feature>
<dbReference type="PANTHER" id="PTHR10855:SF2">
    <property type="entry name" value="COP9 SIGNALOSOME COMPLEX SUBUNIT 4"/>
    <property type="match status" value="1"/>
</dbReference>
<evidence type="ECO:0000256" key="1">
    <source>
        <dbReference type="ARBA" id="ARBA00010417"/>
    </source>
</evidence>
<dbReference type="Gene3D" id="1.10.10.10">
    <property type="entry name" value="Winged helix-like DNA-binding domain superfamily/Winged helix DNA-binding domain"/>
    <property type="match status" value="1"/>
</dbReference>